<keyword evidence="2" id="KW-1185">Reference proteome</keyword>
<dbReference type="AlphaFoldDB" id="A0A1C3ELR6"/>
<name>A0A1C3ELR6_9PLAN</name>
<dbReference type="Proteomes" id="UP000094828">
    <property type="component" value="Unassembled WGS sequence"/>
</dbReference>
<evidence type="ECO:0000313" key="1">
    <source>
        <dbReference type="EMBL" id="ODA34176.1"/>
    </source>
</evidence>
<sequence>MRHLLEDLAELQVPSARLIRKKRFSSAELIVHIAGKSKPDLSVWPILRKNPNRRSNQSVLAA</sequence>
<gene>
    <name evidence="1" type="ORF">A6X21_17545</name>
</gene>
<protein>
    <submittedName>
        <fullName evidence="1">Uncharacterized protein</fullName>
    </submittedName>
</protein>
<dbReference type="STRING" id="1841610.A6X21_17545"/>
<dbReference type="EMBL" id="LYDR01000043">
    <property type="protein sequence ID" value="ODA34176.1"/>
    <property type="molecule type" value="Genomic_DNA"/>
</dbReference>
<comment type="caution">
    <text evidence="1">The sequence shown here is derived from an EMBL/GenBank/DDBJ whole genome shotgun (WGS) entry which is preliminary data.</text>
</comment>
<accession>A0A1C3ELR6</accession>
<proteinExistence type="predicted"/>
<organism evidence="1 2">
    <name type="scientific">Planctopirus hydrillae</name>
    <dbReference type="NCBI Taxonomy" id="1841610"/>
    <lineage>
        <taxon>Bacteria</taxon>
        <taxon>Pseudomonadati</taxon>
        <taxon>Planctomycetota</taxon>
        <taxon>Planctomycetia</taxon>
        <taxon>Planctomycetales</taxon>
        <taxon>Planctomycetaceae</taxon>
        <taxon>Planctopirus</taxon>
    </lineage>
</organism>
<evidence type="ECO:0000313" key="2">
    <source>
        <dbReference type="Proteomes" id="UP000094828"/>
    </source>
</evidence>
<reference evidence="1 2" key="1">
    <citation type="submission" date="2016-05" db="EMBL/GenBank/DDBJ databases">
        <title>Genomic and physiological characterization of Planctopirus sp. isolated from fresh water lake.</title>
        <authorList>
            <person name="Subhash Y."/>
            <person name="Ramana C."/>
        </authorList>
    </citation>
    <scope>NUCLEOTIDE SEQUENCE [LARGE SCALE GENOMIC DNA]</scope>
    <source>
        <strain evidence="1 2">JC280</strain>
    </source>
</reference>